<dbReference type="Proteomes" id="UP000000763">
    <property type="component" value="Chromosome 2"/>
</dbReference>
<reference evidence="2" key="2">
    <citation type="journal article" date="2008" name="Nucleic Acids Res.">
        <title>The rice annotation project database (RAP-DB): 2008 update.</title>
        <authorList>
            <consortium name="The rice annotation project (RAP)"/>
        </authorList>
    </citation>
    <scope>GENOME REANNOTATION</scope>
    <source>
        <strain evidence="2">cv. Nipponbare</strain>
    </source>
</reference>
<reference evidence="2" key="1">
    <citation type="journal article" date="2005" name="Nature">
        <title>The map-based sequence of the rice genome.</title>
        <authorList>
            <consortium name="International rice genome sequencing project (IRGSP)"/>
            <person name="Matsumoto T."/>
            <person name="Wu J."/>
            <person name="Kanamori H."/>
            <person name="Katayose Y."/>
            <person name="Fujisawa M."/>
            <person name="Namiki N."/>
            <person name="Mizuno H."/>
            <person name="Yamamoto K."/>
            <person name="Antonio B.A."/>
            <person name="Baba T."/>
            <person name="Sakata K."/>
            <person name="Nagamura Y."/>
            <person name="Aoki H."/>
            <person name="Arikawa K."/>
            <person name="Arita K."/>
            <person name="Bito T."/>
            <person name="Chiden Y."/>
            <person name="Fujitsuka N."/>
            <person name="Fukunaka R."/>
            <person name="Hamada M."/>
            <person name="Harada C."/>
            <person name="Hayashi A."/>
            <person name="Hijishita S."/>
            <person name="Honda M."/>
            <person name="Hosokawa S."/>
            <person name="Ichikawa Y."/>
            <person name="Idonuma A."/>
            <person name="Iijima M."/>
            <person name="Ikeda M."/>
            <person name="Ikeno M."/>
            <person name="Ito K."/>
            <person name="Ito S."/>
            <person name="Ito T."/>
            <person name="Ito Y."/>
            <person name="Ito Y."/>
            <person name="Iwabuchi A."/>
            <person name="Kamiya K."/>
            <person name="Karasawa W."/>
            <person name="Kurita K."/>
            <person name="Katagiri S."/>
            <person name="Kikuta A."/>
            <person name="Kobayashi H."/>
            <person name="Kobayashi N."/>
            <person name="Machita K."/>
            <person name="Maehara T."/>
            <person name="Masukawa M."/>
            <person name="Mizubayashi T."/>
            <person name="Mukai Y."/>
            <person name="Nagasaki H."/>
            <person name="Nagata Y."/>
            <person name="Naito S."/>
            <person name="Nakashima M."/>
            <person name="Nakama Y."/>
            <person name="Nakamichi Y."/>
            <person name="Nakamura M."/>
            <person name="Meguro A."/>
            <person name="Negishi M."/>
            <person name="Ohta I."/>
            <person name="Ohta T."/>
            <person name="Okamoto M."/>
            <person name="Ono N."/>
            <person name="Saji S."/>
            <person name="Sakaguchi M."/>
            <person name="Sakai K."/>
            <person name="Shibata M."/>
            <person name="Shimokawa T."/>
            <person name="Song J."/>
            <person name="Takazaki Y."/>
            <person name="Terasawa K."/>
            <person name="Tsugane M."/>
            <person name="Tsuji K."/>
            <person name="Ueda S."/>
            <person name="Waki K."/>
            <person name="Yamagata H."/>
            <person name="Yamamoto M."/>
            <person name="Yamamoto S."/>
            <person name="Yamane H."/>
            <person name="Yoshiki S."/>
            <person name="Yoshihara R."/>
            <person name="Yukawa K."/>
            <person name="Zhong H."/>
            <person name="Yano M."/>
            <person name="Yuan Q."/>
            <person name="Ouyang S."/>
            <person name="Liu J."/>
            <person name="Jones K.M."/>
            <person name="Gansberger K."/>
            <person name="Moffat K."/>
            <person name="Hill J."/>
            <person name="Bera J."/>
            <person name="Fadrosh D."/>
            <person name="Jin S."/>
            <person name="Johri S."/>
            <person name="Kim M."/>
            <person name="Overton L."/>
            <person name="Reardon M."/>
            <person name="Tsitrin T."/>
            <person name="Vuong H."/>
            <person name="Weaver B."/>
            <person name="Ciecko A."/>
            <person name="Tallon L."/>
            <person name="Jackson J."/>
            <person name="Pai G."/>
            <person name="Aken S.V."/>
            <person name="Utterback T."/>
            <person name="Reidmuller S."/>
            <person name="Feldblyum T."/>
            <person name="Hsiao J."/>
            <person name="Zismann V."/>
            <person name="Iobst S."/>
            <person name="de Vazeille A.R."/>
            <person name="Buell C.R."/>
            <person name="Ying K."/>
            <person name="Li Y."/>
            <person name="Lu T."/>
            <person name="Huang Y."/>
            <person name="Zhao Q."/>
            <person name="Feng Q."/>
            <person name="Zhang L."/>
            <person name="Zhu J."/>
            <person name="Weng Q."/>
            <person name="Mu J."/>
            <person name="Lu Y."/>
            <person name="Fan D."/>
            <person name="Liu Y."/>
            <person name="Guan J."/>
            <person name="Zhang Y."/>
            <person name="Yu S."/>
            <person name="Liu X."/>
            <person name="Zhang Y."/>
            <person name="Hong G."/>
            <person name="Han B."/>
            <person name="Choisne N."/>
            <person name="Demange N."/>
            <person name="Orjeda G."/>
            <person name="Samain S."/>
            <person name="Cattolico L."/>
            <person name="Pelletier E."/>
            <person name="Couloux A."/>
            <person name="Segurens B."/>
            <person name="Wincker P."/>
            <person name="D'Hont A."/>
            <person name="Scarpelli C."/>
            <person name="Weissenbach J."/>
            <person name="Salanoubat M."/>
            <person name="Quetier F."/>
            <person name="Yu Y."/>
            <person name="Kim H.R."/>
            <person name="Rambo T."/>
            <person name="Currie J."/>
            <person name="Collura K."/>
            <person name="Luo M."/>
            <person name="Yang T."/>
            <person name="Ammiraju J.S.S."/>
            <person name="Engler F."/>
            <person name="Soderlund C."/>
            <person name="Wing R.A."/>
            <person name="Palmer L.E."/>
            <person name="de la Bastide M."/>
            <person name="Spiegel L."/>
            <person name="Nascimento L."/>
            <person name="Zutavern T."/>
            <person name="O'Shaughnessy A."/>
            <person name="Dike S."/>
            <person name="Dedhia N."/>
            <person name="Preston R."/>
            <person name="Balija V."/>
            <person name="McCombie W.R."/>
            <person name="Chow T."/>
            <person name="Chen H."/>
            <person name="Chung M."/>
            <person name="Chen C."/>
            <person name="Shaw J."/>
            <person name="Wu H."/>
            <person name="Hsiao K."/>
            <person name="Chao Y."/>
            <person name="Chu M."/>
            <person name="Cheng C."/>
            <person name="Hour A."/>
            <person name="Lee P."/>
            <person name="Lin S."/>
            <person name="Lin Y."/>
            <person name="Liou J."/>
            <person name="Liu S."/>
            <person name="Hsing Y."/>
            <person name="Raghuvanshi S."/>
            <person name="Mohanty A."/>
            <person name="Bharti A.K."/>
            <person name="Gaur A."/>
            <person name="Gupta V."/>
            <person name="Kumar D."/>
            <person name="Ravi V."/>
            <person name="Vij S."/>
            <person name="Kapur A."/>
            <person name="Khurana P."/>
            <person name="Khurana P."/>
            <person name="Khurana J.P."/>
            <person name="Tyagi A.K."/>
            <person name="Gaikwad K."/>
            <person name="Singh A."/>
            <person name="Dalal V."/>
            <person name="Srivastava S."/>
            <person name="Dixit A."/>
            <person name="Pal A.K."/>
            <person name="Ghazi I.A."/>
            <person name="Yadav M."/>
            <person name="Pandit A."/>
            <person name="Bhargava A."/>
            <person name="Sureshbabu K."/>
            <person name="Batra K."/>
            <person name="Sharma T.R."/>
            <person name="Mohapatra T."/>
            <person name="Singh N.K."/>
            <person name="Messing J."/>
            <person name="Nelson A.B."/>
            <person name="Fuks G."/>
            <person name="Kavchok S."/>
            <person name="Keizer G."/>
            <person name="Linton E."/>
            <person name="Llaca V."/>
            <person name="Song R."/>
            <person name="Tanyolac B."/>
            <person name="Young S."/>
            <person name="Ho-Il K."/>
            <person name="Hahn J.H."/>
            <person name="Sangsakoo G."/>
            <person name="Vanavichit A."/>
            <person name="de Mattos Luiz.A.T."/>
            <person name="Zimmer P.D."/>
            <person name="Malone G."/>
            <person name="Dellagostin O."/>
            <person name="de Oliveira A.C."/>
            <person name="Bevan M."/>
            <person name="Bancroft I."/>
            <person name="Minx P."/>
            <person name="Cordum H."/>
            <person name="Wilson R."/>
            <person name="Cheng Z."/>
            <person name="Jin W."/>
            <person name="Jiang J."/>
            <person name="Leong S.A."/>
            <person name="Iwama H."/>
            <person name="Gojobori T."/>
            <person name="Itoh T."/>
            <person name="Niimura Y."/>
            <person name="Fujii Y."/>
            <person name="Habara T."/>
            <person name="Sakai H."/>
            <person name="Sato Y."/>
            <person name="Wilson G."/>
            <person name="Kumar K."/>
            <person name="McCouch S."/>
            <person name="Juretic N."/>
            <person name="Hoen D."/>
            <person name="Wright S."/>
            <person name="Bruskiewich R."/>
            <person name="Bureau T."/>
            <person name="Miyao A."/>
            <person name="Hirochika H."/>
            <person name="Nishikawa T."/>
            <person name="Kadowaki K."/>
            <person name="Sugiura M."/>
            <person name="Burr B."/>
            <person name="Sasaki T."/>
        </authorList>
    </citation>
    <scope>NUCLEOTIDE SEQUENCE [LARGE SCALE GENOMIC DNA]</scope>
    <source>
        <strain evidence="2">cv. Nipponbare</strain>
    </source>
</reference>
<proteinExistence type="predicted"/>
<dbReference type="AlphaFoldDB" id="Q6K913"/>
<organism evidence="1 2">
    <name type="scientific">Oryza sativa subsp. japonica</name>
    <name type="common">Rice</name>
    <dbReference type="NCBI Taxonomy" id="39947"/>
    <lineage>
        <taxon>Eukaryota</taxon>
        <taxon>Viridiplantae</taxon>
        <taxon>Streptophyta</taxon>
        <taxon>Embryophyta</taxon>
        <taxon>Tracheophyta</taxon>
        <taxon>Spermatophyta</taxon>
        <taxon>Magnoliopsida</taxon>
        <taxon>Liliopsida</taxon>
        <taxon>Poales</taxon>
        <taxon>Poaceae</taxon>
        <taxon>BOP clade</taxon>
        <taxon>Oryzoideae</taxon>
        <taxon>Oryzeae</taxon>
        <taxon>Oryzinae</taxon>
        <taxon>Oryza</taxon>
        <taxon>Oryza sativa</taxon>
    </lineage>
</organism>
<dbReference type="EMBL" id="AP004092">
    <property type="protein sequence ID" value="BAD21620.1"/>
    <property type="molecule type" value="Genomic_DNA"/>
</dbReference>
<evidence type="ECO:0000313" key="2">
    <source>
        <dbReference type="Proteomes" id="UP000000763"/>
    </source>
</evidence>
<gene>
    <name evidence="1" type="primary">OJ1568_B05.10</name>
</gene>
<protein>
    <submittedName>
        <fullName evidence="1">Uncharacterized protein</fullName>
    </submittedName>
</protein>
<evidence type="ECO:0000313" key="1">
    <source>
        <dbReference type="EMBL" id="BAD21620.1"/>
    </source>
</evidence>
<sequence length="65" mass="7254">MPPAVVASSSACGLISNAIGRRELTHHQTPICVATGCRKLVRYRPRFMPPPARRAAVQEERTERR</sequence>
<name>Q6K913_ORYSJ</name>
<accession>Q6K913</accession>